<organism evidence="1 2">
    <name type="scientific">Pseudaeromonas sharmana</name>
    <dbReference type="NCBI Taxonomy" id="328412"/>
    <lineage>
        <taxon>Bacteria</taxon>
        <taxon>Pseudomonadati</taxon>
        <taxon>Pseudomonadota</taxon>
        <taxon>Gammaproteobacteria</taxon>
        <taxon>Aeromonadales</taxon>
        <taxon>Aeromonadaceae</taxon>
        <taxon>Pseudaeromonas</taxon>
    </lineage>
</organism>
<protein>
    <recommendedName>
        <fullName evidence="3">DUF3352 domain-containing protein</fullName>
    </recommendedName>
</protein>
<dbReference type="RefSeq" id="WP_377151155.1">
    <property type="nucleotide sequence ID" value="NZ_JBHSAF010000003.1"/>
</dbReference>
<gene>
    <name evidence="1" type="ORF">ACFOSS_05600</name>
</gene>
<keyword evidence="2" id="KW-1185">Reference proteome</keyword>
<sequence>MKKGLLAGLVVAAIAAGAGGYYYASHNKAAGEGALAYVPADTLLFAGGLEPMPWSAMAAFRDQFNFGMQPEQVNTLIEEMLKTDPQNPDAAPAGARLAVSLYAEYVNAVLSKSFKPQMLGLSDAVDSAFYTVGALPVVRVALADQAAFDAFLAKAEERVKVKAEEAKLKDFTYKRYPLITDGEQPVYLAIGKRDGFLIVTLDVGSLIPAEEGLDVAFGLTKPTQSLAAAGTLQTLVKEQGLKPFSIGFLNHEGLIRTLTRADSPIAKLLDKVSHGEATKELSAFRTAECQADIEGMAALWPRSVFGYTELDTSGSPLRANSLFKIVSTDGKTMEQLQKLRGFLPQYSGDNSKFSYQLGLNMDELTPVLTNLWSRAIQAKFSCAPLVAAQAQLKETNPALLGAMTGMIQGVQGVGIDVQDLKLGKALAEGEMPSIEALSFVATLSSKQPQQLWGMLAMMQPEFASLKLPEDGQSIDLPLPLPVTLPSPIKLGLYGNHIAVFSGEQGKTQAESLAKQELKPNGLLHFGLDYGLLADALEVVMNDEMAKLEAAADAAAEEAVAAAAGTEEPQTDEYGLPMPTAAERKEQAEKQVAELKSAQAMLLGLRGAHISSGMDFTTSGIEMRADMQLPKK</sequence>
<dbReference type="Proteomes" id="UP001595692">
    <property type="component" value="Unassembled WGS sequence"/>
</dbReference>
<name>A0ABV8CLK9_9GAMM</name>
<comment type="caution">
    <text evidence="1">The sequence shown here is derived from an EMBL/GenBank/DDBJ whole genome shotgun (WGS) entry which is preliminary data.</text>
</comment>
<dbReference type="EMBL" id="JBHSAF010000003">
    <property type="protein sequence ID" value="MFC3912938.1"/>
    <property type="molecule type" value="Genomic_DNA"/>
</dbReference>
<evidence type="ECO:0008006" key="3">
    <source>
        <dbReference type="Google" id="ProtNLM"/>
    </source>
</evidence>
<accession>A0ABV8CLK9</accession>
<evidence type="ECO:0000313" key="1">
    <source>
        <dbReference type="EMBL" id="MFC3912938.1"/>
    </source>
</evidence>
<evidence type="ECO:0000313" key="2">
    <source>
        <dbReference type="Proteomes" id="UP001595692"/>
    </source>
</evidence>
<proteinExistence type="predicted"/>
<reference evidence="2" key="1">
    <citation type="journal article" date="2019" name="Int. J. Syst. Evol. Microbiol.">
        <title>The Global Catalogue of Microorganisms (GCM) 10K type strain sequencing project: providing services to taxonomists for standard genome sequencing and annotation.</title>
        <authorList>
            <consortium name="The Broad Institute Genomics Platform"/>
            <consortium name="The Broad Institute Genome Sequencing Center for Infectious Disease"/>
            <person name="Wu L."/>
            <person name="Ma J."/>
        </authorList>
    </citation>
    <scope>NUCLEOTIDE SEQUENCE [LARGE SCALE GENOMIC DNA]</scope>
    <source>
        <strain evidence="2">CCUG 54939</strain>
    </source>
</reference>